<keyword evidence="2" id="KW-1185">Reference proteome</keyword>
<evidence type="ECO:0000313" key="1">
    <source>
        <dbReference type="EMBL" id="NIF23584.1"/>
    </source>
</evidence>
<dbReference type="RefSeq" id="WP_167016944.1">
    <property type="nucleotide sequence ID" value="NZ_VWXF01000009.1"/>
</dbReference>
<comment type="caution">
    <text evidence="1">The sequence shown here is derived from an EMBL/GenBank/DDBJ whole genome shotgun (WGS) entry which is preliminary data.</text>
</comment>
<dbReference type="Pfam" id="PF06296">
    <property type="entry name" value="RelE"/>
    <property type="match status" value="1"/>
</dbReference>
<dbReference type="Proteomes" id="UP001515683">
    <property type="component" value="Unassembled WGS sequence"/>
</dbReference>
<name>A0ABX0RFN7_9GAMM</name>
<gene>
    <name evidence="1" type="ORF">F3J40_18565</name>
</gene>
<dbReference type="EMBL" id="VWXF01000009">
    <property type="protein sequence ID" value="NIF23584.1"/>
    <property type="molecule type" value="Genomic_DNA"/>
</dbReference>
<accession>A0ABX0RFN7</accession>
<dbReference type="InterPro" id="IPR009387">
    <property type="entry name" value="HigB-2"/>
</dbReference>
<sequence>MGIYVLKAFDKNTKGDEINDAVLCTSAHEIMNGQYEASFGGGVFKKRIRLPGKGKSGGARAVVAFKAGKHLFFVNGYAKSDTGSCGKEIPDDAIKAYKRFAADLLGMTQKQLDAHIRAKTMREVKGNG</sequence>
<protein>
    <submittedName>
        <fullName evidence="1">Type II toxin-antitoxin system RelE/ParE family toxin</fullName>
    </submittedName>
</protein>
<proteinExistence type="predicted"/>
<organism evidence="1 2">
    <name type="scientific">Candidatus Pantoea multigeneris</name>
    <dbReference type="NCBI Taxonomy" id="2608357"/>
    <lineage>
        <taxon>Bacteria</taxon>
        <taxon>Pseudomonadati</taxon>
        <taxon>Pseudomonadota</taxon>
        <taxon>Gammaproteobacteria</taxon>
        <taxon>Enterobacterales</taxon>
        <taxon>Erwiniaceae</taxon>
        <taxon>Pantoea</taxon>
    </lineage>
</organism>
<reference evidence="1 2" key="1">
    <citation type="journal article" date="2019" name="bioRxiv">
        <title>Bacteria contribute to plant secondary compound degradation in a generalist herbivore system.</title>
        <authorList>
            <person name="Francoeur C.B."/>
            <person name="Khadempour L."/>
            <person name="Moreira-Soto R.D."/>
            <person name="Gotting K."/>
            <person name="Book A.J."/>
            <person name="Pinto-Tomas A.A."/>
            <person name="Keefover-Ring K."/>
            <person name="Currie C.R."/>
        </authorList>
    </citation>
    <scope>NUCLEOTIDE SEQUENCE [LARGE SCALE GENOMIC DNA]</scope>
    <source>
        <strain evidence="1">Acro-835</strain>
    </source>
</reference>
<evidence type="ECO:0000313" key="2">
    <source>
        <dbReference type="Proteomes" id="UP001515683"/>
    </source>
</evidence>
<dbReference type="PIRSF" id="PIRSF018634">
    <property type="entry name" value="UCP018634"/>
    <property type="match status" value="1"/>
</dbReference>